<proteinExistence type="predicted"/>
<dbReference type="AlphaFoldDB" id="A0A1G7K6L1"/>
<protein>
    <submittedName>
        <fullName evidence="3">Helix-turn-helix domain-containing protein</fullName>
    </submittedName>
</protein>
<dbReference type="Pfam" id="PF01381">
    <property type="entry name" value="HTH_3"/>
    <property type="match status" value="1"/>
</dbReference>
<sequence>MSIVGERIRKCRELAGWNQHKLAKALKKSGKAVISNWENGRNDPSLAELRMMAELFDTTVAQLVGEAPMFEEPREQYIMIRKDDLIDLQRKALELEADRITTLKEQLDQVQKVEEPGEEPAS</sequence>
<feature type="domain" description="HTH cro/C1-type" evidence="2">
    <location>
        <begin position="8"/>
        <end position="63"/>
    </location>
</feature>
<keyword evidence="1" id="KW-0238">DNA-binding</keyword>
<dbReference type="EMBL" id="FNAN01000010">
    <property type="protein sequence ID" value="SDF32489.1"/>
    <property type="molecule type" value="Genomic_DNA"/>
</dbReference>
<dbReference type="PANTHER" id="PTHR46558">
    <property type="entry name" value="TRACRIPTIONAL REGULATORY PROTEIN-RELATED-RELATED"/>
    <property type="match status" value="1"/>
</dbReference>
<name>A0A1G7K6L1_9BACT</name>
<gene>
    <name evidence="3" type="ORF">SAMN04487996_11024</name>
</gene>
<organism evidence="3 4">
    <name type="scientific">Dyadobacter soli</name>
    <dbReference type="NCBI Taxonomy" id="659014"/>
    <lineage>
        <taxon>Bacteria</taxon>
        <taxon>Pseudomonadati</taxon>
        <taxon>Bacteroidota</taxon>
        <taxon>Cytophagia</taxon>
        <taxon>Cytophagales</taxon>
        <taxon>Spirosomataceae</taxon>
        <taxon>Dyadobacter</taxon>
    </lineage>
</organism>
<accession>A0A1G7K6L1</accession>
<dbReference type="Gene3D" id="1.10.260.40">
    <property type="entry name" value="lambda repressor-like DNA-binding domains"/>
    <property type="match status" value="1"/>
</dbReference>
<reference evidence="4" key="1">
    <citation type="submission" date="2016-10" db="EMBL/GenBank/DDBJ databases">
        <authorList>
            <person name="Varghese N."/>
            <person name="Submissions S."/>
        </authorList>
    </citation>
    <scope>NUCLEOTIDE SEQUENCE [LARGE SCALE GENOMIC DNA]</scope>
    <source>
        <strain evidence="4">DSM 25329</strain>
    </source>
</reference>
<dbReference type="STRING" id="659014.SAMN04487996_11024"/>
<dbReference type="PROSITE" id="PS50943">
    <property type="entry name" value="HTH_CROC1"/>
    <property type="match status" value="1"/>
</dbReference>
<evidence type="ECO:0000259" key="2">
    <source>
        <dbReference type="PROSITE" id="PS50943"/>
    </source>
</evidence>
<evidence type="ECO:0000256" key="1">
    <source>
        <dbReference type="ARBA" id="ARBA00023125"/>
    </source>
</evidence>
<evidence type="ECO:0000313" key="3">
    <source>
        <dbReference type="EMBL" id="SDF32489.1"/>
    </source>
</evidence>
<keyword evidence="4" id="KW-1185">Reference proteome</keyword>
<dbReference type="InterPro" id="IPR001387">
    <property type="entry name" value="Cro/C1-type_HTH"/>
</dbReference>
<dbReference type="Proteomes" id="UP000198748">
    <property type="component" value="Unassembled WGS sequence"/>
</dbReference>
<dbReference type="OrthoDB" id="958368at2"/>
<evidence type="ECO:0000313" key="4">
    <source>
        <dbReference type="Proteomes" id="UP000198748"/>
    </source>
</evidence>
<dbReference type="SUPFAM" id="SSF47413">
    <property type="entry name" value="lambda repressor-like DNA-binding domains"/>
    <property type="match status" value="1"/>
</dbReference>
<dbReference type="CDD" id="cd00093">
    <property type="entry name" value="HTH_XRE"/>
    <property type="match status" value="1"/>
</dbReference>
<dbReference type="RefSeq" id="WP_090152494.1">
    <property type="nucleotide sequence ID" value="NZ_FNAN01000010.1"/>
</dbReference>
<dbReference type="InterPro" id="IPR010982">
    <property type="entry name" value="Lambda_DNA-bd_dom_sf"/>
</dbReference>
<dbReference type="SMART" id="SM00530">
    <property type="entry name" value="HTH_XRE"/>
    <property type="match status" value="1"/>
</dbReference>
<dbReference type="GO" id="GO:0003677">
    <property type="term" value="F:DNA binding"/>
    <property type="evidence" value="ECO:0007669"/>
    <property type="project" value="UniProtKB-KW"/>
</dbReference>
<dbReference type="PANTHER" id="PTHR46558:SF4">
    <property type="entry name" value="DNA-BIDING PHAGE PROTEIN"/>
    <property type="match status" value="1"/>
</dbReference>